<dbReference type="EMBL" id="RQFO01000024">
    <property type="protein sequence ID" value="TGK94991.1"/>
    <property type="molecule type" value="Genomic_DNA"/>
</dbReference>
<protein>
    <submittedName>
        <fullName evidence="1">Uncharacterized protein</fullName>
    </submittedName>
</protein>
<proteinExistence type="predicted"/>
<evidence type="ECO:0000313" key="2">
    <source>
        <dbReference type="Proteomes" id="UP000297465"/>
    </source>
</evidence>
<name>A0ABY2LL02_9LEPT</name>
<sequence>MKLTFSQVYQPQSKTILKFNYFDPILFRDSKYYIDPILIPKSSSKIISKSYPDFLDYFKKLLLILKNVKNADKSDTFWRTSIKQFSFKEISAFHLGYGHSNQGSGLTSTLSERILKTSLDIIRAGYSDPEIFTIVGFLEEGIGADRISDMVGNILLPHFIEYTNEILSGCKNTKLLETKINNITYKLPYNPKNNNPIILLPKDILRRLPEATDKSDIINIVGHNEDLRNRVNKVVGEKWNKVTKSDLKRAAKGEIVKNPEVLHEILNQLKASMKSYNFEEDPFNEESYRSAIEIIIENLNFSIKKENTFAAAKRVLNYFKDQIESNALWKNLYDDHGNVLKESHSQKIFHGLSLVSLEESGITVTPESNSGPGPVDFKYSLSSKDITLIEFKLSSNTKLIDGLNKQLPAYIAGEKAKNAFYVVIQIGDHDKKIKALKEEFKKMNSKKINLLIIDGQRKSSASNL</sequence>
<gene>
    <name evidence="1" type="ORF">EHQ31_18800</name>
</gene>
<keyword evidence="2" id="KW-1185">Reference proteome</keyword>
<evidence type="ECO:0000313" key="1">
    <source>
        <dbReference type="EMBL" id="TGK94991.1"/>
    </source>
</evidence>
<accession>A0ABY2LL02</accession>
<reference evidence="2" key="1">
    <citation type="journal article" date="2019" name="PLoS Negl. Trop. Dis.">
        <title>Revisiting the worldwide diversity of Leptospira species in the environment.</title>
        <authorList>
            <person name="Vincent A.T."/>
            <person name="Schiettekatte O."/>
            <person name="Bourhy P."/>
            <person name="Veyrier F.J."/>
            <person name="Picardeau M."/>
        </authorList>
    </citation>
    <scope>NUCLEOTIDE SEQUENCE [LARGE SCALE GENOMIC DNA]</scope>
    <source>
        <strain evidence="2">201800278</strain>
    </source>
</reference>
<dbReference type="RefSeq" id="WP_135575084.1">
    <property type="nucleotide sequence ID" value="NZ_RQFN01000032.1"/>
</dbReference>
<comment type="caution">
    <text evidence="1">The sequence shown here is derived from an EMBL/GenBank/DDBJ whole genome shotgun (WGS) entry which is preliminary data.</text>
</comment>
<dbReference type="Proteomes" id="UP000297465">
    <property type="component" value="Unassembled WGS sequence"/>
</dbReference>
<organism evidence="1 2">
    <name type="scientific">Leptospira montravelensis</name>
    <dbReference type="NCBI Taxonomy" id="2484961"/>
    <lineage>
        <taxon>Bacteria</taxon>
        <taxon>Pseudomonadati</taxon>
        <taxon>Spirochaetota</taxon>
        <taxon>Spirochaetia</taxon>
        <taxon>Leptospirales</taxon>
        <taxon>Leptospiraceae</taxon>
        <taxon>Leptospira</taxon>
    </lineage>
</organism>